<dbReference type="SUPFAM" id="SSF51419">
    <property type="entry name" value="PLP-binding barrel"/>
    <property type="match status" value="1"/>
</dbReference>
<dbReference type="InterPro" id="IPR022643">
    <property type="entry name" value="De-COase2_C"/>
</dbReference>
<dbReference type="InterPro" id="IPR029066">
    <property type="entry name" value="PLP-binding_barrel"/>
</dbReference>
<comment type="cofactor">
    <cofactor evidence="1">
        <name>pyridoxal 5'-phosphate</name>
        <dbReference type="ChEBI" id="CHEBI:597326"/>
    </cofactor>
</comment>
<dbReference type="Proteomes" id="UP000002368">
    <property type="component" value="Chromosome"/>
</dbReference>
<dbReference type="GO" id="GO:0008836">
    <property type="term" value="F:diaminopimelate decarboxylase activity"/>
    <property type="evidence" value="ECO:0007669"/>
    <property type="project" value="TreeGrafter"/>
</dbReference>
<gene>
    <name evidence="6" type="ordered locus">Btus_0317</name>
</gene>
<dbReference type="eggNOG" id="COG0019">
    <property type="taxonomic scope" value="Bacteria"/>
</dbReference>
<feature type="domain" description="Orn/DAP/Arg decarboxylase 2 N-terminal" evidence="5">
    <location>
        <begin position="57"/>
        <end position="273"/>
    </location>
</feature>
<dbReference type="HOGENOM" id="CLU_026444_0_0_9"/>
<evidence type="ECO:0000256" key="2">
    <source>
        <dbReference type="ARBA" id="ARBA00022898"/>
    </source>
</evidence>
<dbReference type="PANTHER" id="PTHR43727">
    <property type="entry name" value="DIAMINOPIMELATE DECARBOXYLASE"/>
    <property type="match status" value="1"/>
</dbReference>
<dbReference type="Pfam" id="PF02784">
    <property type="entry name" value="Orn_Arg_deC_N"/>
    <property type="match status" value="1"/>
</dbReference>
<dbReference type="EMBL" id="CP002017">
    <property type="protein sequence ID" value="ADG05090.1"/>
    <property type="molecule type" value="Genomic_DNA"/>
</dbReference>
<evidence type="ECO:0000313" key="7">
    <source>
        <dbReference type="Proteomes" id="UP000002368"/>
    </source>
</evidence>
<dbReference type="InterPro" id="IPR000183">
    <property type="entry name" value="Orn/DAP/Arg_de-COase"/>
</dbReference>
<dbReference type="STRING" id="562970.Btus_0317"/>
<protein>
    <submittedName>
        <fullName evidence="6">Orn/DAP/Arg decarboxylase 2</fullName>
    </submittedName>
</protein>
<dbReference type="InterPro" id="IPR022644">
    <property type="entry name" value="De-COase2_N"/>
</dbReference>
<organism evidence="6 7">
    <name type="scientific">Kyrpidia tusciae (strain DSM 2912 / NBRC 15312 / T2)</name>
    <name type="common">Bacillus tusciae</name>
    <dbReference type="NCBI Taxonomy" id="562970"/>
    <lineage>
        <taxon>Bacteria</taxon>
        <taxon>Bacillati</taxon>
        <taxon>Bacillota</taxon>
        <taxon>Bacilli</taxon>
        <taxon>Bacillales</taxon>
        <taxon>Alicyclobacillaceae</taxon>
        <taxon>Kyrpidia</taxon>
    </lineage>
</organism>
<proteinExistence type="inferred from homology"/>
<evidence type="ECO:0000259" key="5">
    <source>
        <dbReference type="Pfam" id="PF02784"/>
    </source>
</evidence>
<dbReference type="AlphaFoldDB" id="D5WSY6"/>
<keyword evidence="7" id="KW-1185">Reference proteome</keyword>
<accession>D5WSY6</accession>
<dbReference type="Gene3D" id="3.20.20.10">
    <property type="entry name" value="Alanine racemase"/>
    <property type="match status" value="1"/>
</dbReference>
<name>D5WSY6_KYRT2</name>
<dbReference type="SUPFAM" id="SSF50621">
    <property type="entry name" value="Alanine racemase C-terminal domain-like"/>
    <property type="match status" value="1"/>
</dbReference>
<keyword evidence="2" id="KW-0663">Pyridoxal phosphate</keyword>
<dbReference type="KEGG" id="bts:Btus_0317"/>
<dbReference type="OrthoDB" id="9802241at2"/>
<dbReference type="GO" id="GO:0009089">
    <property type="term" value="P:lysine biosynthetic process via diaminopimelate"/>
    <property type="evidence" value="ECO:0007669"/>
    <property type="project" value="TreeGrafter"/>
</dbReference>
<dbReference type="PANTHER" id="PTHR43727:SF2">
    <property type="entry name" value="GROUP IV DECARBOXYLASE"/>
    <property type="match status" value="1"/>
</dbReference>
<evidence type="ECO:0000313" key="6">
    <source>
        <dbReference type="EMBL" id="ADG05090.1"/>
    </source>
</evidence>
<dbReference type="Pfam" id="PF00278">
    <property type="entry name" value="Orn_DAP_Arg_deC"/>
    <property type="match status" value="1"/>
</dbReference>
<evidence type="ECO:0000259" key="4">
    <source>
        <dbReference type="Pfam" id="PF00278"/>
    </source>
</evidence>
<dbReference type="PRINTS" id="PR01179">
    <property type="entry name" value="ODADCRBXLASE"/>
</dbReference>
<dbReference type="Gene3D" id="2.40.37.10">
    <property type="entry name" value="Lyase, Ornithine Decarboxylase, Chain A, domain 1"/>
    <property type="match status" value="1"/>
</dbReference>
<evidence type="ECO:0000256" key="1">
    <source>
        <dbReference type="ARBA" id="ARBA00001933"/>
    </source>
</evidence>
<feature type="domain" description="Orn/DAP/Arg decarboxylase 2 C-terminal" evidence="4">
    <location>
        <begin position="46"/>
        <end position="416"/>
    </location>
</feature>
<comment type="similarity">
    <text evidence="3">Belongs to the Orn/Lys/Arg decarboxylase class-II family.</text>
</comment>
<dbReference type="RefSeq" id="WP_013074383.1">
    <property type="nucleotide sequence ID" value="NC_014098.1"/>
</dbReference>
<evidence type="ECO:0000256" key="3">
    <source>
        <dbReference type="RuleBase" id="RU003737"/>
    </source>
</evidence>
<dbReference type="InterPro" id="IPR009006">
    <property type="entry name" value="Ala_racemase/Decarboxylase_C"/>
</dbReference>
<sequence length="477" mass="53416">MPRGMGIAMVLFDKLTRRNMLIRNGRLTMDDVDLEALADRFGTPLYVYSESHLWRNVRQLHDAFHYEHVPADLFFPLRASSNLAILQAIGRTGIGVEVGSMGELKKALTAGFSGERILLAGADRPPELLSHALERGVRAISTDSLSEIETLSTLGTRMARPADILLEVDPVLSFPNHRPPTPYYLKSGIDRHDLLSFAEQTLNYPGIRIRGLHVQVGTYRWKPETLRRVGEIALELLEQIRSRLGVDGDVLFLGGELPLQVQELDLPSSDEAAAELDQDLLAARTLAELLTQYDRPLRFVLSPGERLIANAGLLLTTVRQVKSKSIRDEEGNITDIVRWLIVDAGLNILPQWPGEPSNRAALSVTRAEQTHDVPFKIGGPLYDHRDYFRDGAQGSEYYLLPGNTRPGDRLAFLDTGAYVLEYMSEANSFPRAGAAMIRTSGQVHLIRHHDTFRQLVDCDVFPGKYRKEPRPHHQVDL</sequence>
<reference evidence="6 7" key="1">
    <citation type="journal article" date="2011" name="Stand. Genomic Sci.">
        <title>Complete genome sequence of the thermophilic, hydrogen-oxidizing Bacillus tusciae type strain (T2) and reclassification in the new genus, Kyrpidia gen. nov. as Kyrpidia tusciae comb. nov. and emendation of the family Alicyclobacillaceae da Costa and Rainey, 2010.</title>
        <authorList>
            <person name="Klenk H.P."/>
            <person name="Lapidus A."/>
            <person name="Chertkov O."/>
            <person name="Copeland A."/>
            <person name="Del Rio T.G."/>
            <person name="Nolan M."/>
            <person name="Lucas S."/>
            <person name="Chen F."/>
            <person name="Tice H."/>
            <person name="Cheng J.F."/>
            <person name="Han C."/>
            <person name="Bruce D."/>
            <person name="Goodwin L."/>
            <person name="Pitluck S."/>
            <person name="Pati A."/>
            <person name="Ivanova N."/>
            <person name="Mavromatis K."/>
            <person name="Daum C."/>
            <person name="Chen A."/>
            <person name="Palaniappan K."/>
            <person name="Chang Y.J."/>
            <person name="Land M."/>
            <person name="Hauser L."/>
            <person name="Jeffries C.D."/>
            <person name="Detter J.C."/>
            <person name="Rohde M."/>
            <person name="Abt B."/>
            <person name="Pukall R."/>
            <person name="Goker M."/>
            <person name="Bristow J."/>
            <person name="Markowitz V."/>
            <person name="Hugenholtz P."/>
            <person name="Eisen J.A."/>
        </authorList>
    </citation>
    <scope>NUCLEOTIDE SEQUENCE [LARGE SCALE GENOMIC DNA]</scope>
    <source>
        <strain evidence="6 7">DSM 2912</strain>
    </source>
</reference>